<dbReference type="KEGG" id="lant:TUM19329_16940"/>
<gene>
    <name evidence="1" type="ORF">TUM19329_16940</name>
</gene>
<sequence>MELINKNTNNNTSKHLFLRSTLTIALMGLWGTPFAVPVTSGQLVIINSLGNASTTGNIGTSASSISVVVSDSTGPCSTISTVIYNGTAVVKWSSSAIHSATVCTGISSVEVTPLKTTIGTISTIVYDSVNTTTVPSLTATAAITYLPPTTPYANLALIVSGSGVPAAPIAASATAWGVNAAIAPVFDTGNGSLTNVGVPGGIGAGGLRAENIMRRYAVIPS</sequence>
<keyword evidence="2" id="KW-1185">Reference proteome</keyword>
<name>A0A6F8T550_9GAMM</name>
<dbReference type="AlphaFoldDB" id="A0A6F8T550"/>
<proteinExistence type="predicted"/>
<reference evidence="1" key="1">
    <citation type="journal article" date="2020" name="Microbiol. Resour. Announc.">
        <title>Complete Genome Sequence of Novel Psychrotolerant Legionella Strain TUM19329, Isolated from Antarctic Lake Sediment.</title>
        <authorList>
            <person name="Shimada S."/>
            <person name="Nakai R."/>
            <person name="Aoki K."/>
            <person name="Shimoeda N."/>
            <person name="Ohno G."/>
            <person name="Miyazaki Y."/>
            <person name="Kudoh S."/>
            <person name="Imura S."/>
            <person name="Watanabe K."/>
            <person name="Ishii Y."/>
            <person name="Tateda K."/>
        </authorList>
    </citation>
    <scope>NUCLEOTIDE SEQUENCE [LARGE SCALE GENOMIC DNA]</scope>
    <source>
        <strain evidence="1">TUM19329</strain>
    </source>
</reference>
<dbReference type="EMBL" id="AP022839">
    <property type="protein sequence ID" value="BCA95333.1"/>
    <property type="molecule type" value="Genomic_DNA"/>
</dbReference>
<accession>A0A6F8T550</accession>
<organism evidence="1 2">
    <name type="scientific">Legionella antarctica</name>
    <dbReference type="NCBI Taxonomy" id="2708020"/>
    <lineage>
        <taxon>Bacteria</taxon>
        <taxon>Pseudomonadati</taxon>
        <taxon>Pseudomonadota</taxon>
        <taxon>Gammaproteobacteria</taxon>
        <taxon>Legionellales</taxon>
        <taxon>Legionellaceae</taxon>
        <taxon>Legionella</taxon>
    </lineage>
</organism>
<evidence type="ECO:0000313" key="1">
    <source>
        <dbReference type="EMBL" id="BCA95333.1"/>
    </source>
</evidence>
<dbReference type="Proteomes" id="UP000502894">
    <property type="component" value="Chromosome"/>
</dbReference>
<protein>
    <submittedName>
        <fullName evidence="1">Uncharacterized protein</fullName>
    </submittedName>
</protein>
<evidence type="ECO:0000313" key="2">
    <source>
        <dbReference type="Proteomes" id="UP000502894"/>
    </source>
</evidence>
<dbReference type="RefSeq" id="WP_173236967.1">
    <property type="nucleotide sequence ID" value="NZ_AP022839.1"/>
</dbReference>